<dbReference type="Proteomes" id="UP000688947">
    <property type="component" value="Unassembled WGS sequence"/>
</dbReference>
<sequence length="115" mass="12251">MLEVHQPPDAPFVRSPKFESAIVKVLEGKENRAAAISTWATGSCSCCRTGRPKLRRAHSQAAEGRRSPQYLHFAGCHPANVKRGGAAVQLGTCCLAPRAPPSLPHGARDDPISQG</sequence>
<name>A0A8T1TS27_9STRA</name>
<accession>A0A8T1TS27</accession>
<protein>
    <submittedName>
        <fullName evidence="1">Uncharacterized protein</fullName>
    </submittedName>
</protein>
<proteinExistence type="predicted"/>
<evidence type="ECO:0000313" key="2">
    <source>
        <dbReference type="Proteomes" id="UP000688947"/>
    </source>
</evidence>
<organism evidence="1 2">
    <name type="scientific">Phytophthora cactorum</name>
    <dbReference type="NCBI Taxonomy" id="29920"/>
    <lineage>
        <taxon>Eukaryota</taxon>
        <taxon>Sar</taxon>
        <taxon>Stramenopiles</taxon>
        <taxon>Oomycota</taxon>
        <taxon>Peronosporomycetes</taxon>
        <taxon>Peronosporales</taxon>
        <taxon>Peronosporaceae</taxon>
        <taxon>Phytophthora</taxon>
    </lineage>
</organism>
<gene>
    <name evidence="1" type="ORF">JG687_00017601</name>
</gene>
<dbReference type="EMBL" id="JAENGZ010002100">
    <property type="protein sequence ID" value="KAG6944871.1"/>
    <property type="molecule type" value="Genomic_DNA"/>
</dbReference>
<dbReference type="AlphaFoldDB" id="A0A8T1TS27"/>
<reference evidence="1" key="1">
    <citation type="submission" date="2021-01" db="EMBL/GenBank/DDBJ databases">
        <title>Phytophthora aleatoria, a newly-described species from Pinus radiata is distinct from Phytophthora cactorum isolates based on comparative genomics.</title>
        <authorList>
            <person name="Mcdougal R."/>
            <person name="Panda P."/>
            <person name="Williams N."/>
            <person name="Studholme D.J."/>
        </authorList>
    </citation>
    <scope>NUCLEOTIDE SEQUENCE</scope>
    <source>
        <strain evidence="1">NZFS 3830</strain>
    </source>
</reference>
<evidence type="ECO:0000313" key="1">
    <source>
        <dbReference type="EMBL" id="KAG6944871.1"/>
    </source>
</evidence>
<comment type="caution">
    <text evidence="1">The sequence shown here is derived from an EMBL/GenBank/DDBJ whole genome shotgun (WGS) entry which is preliminary data.</text>
</comment>